<evidence type="ECO:0000313" key="2">
    <source>
        <dbReference type="EMBL" id="GFT46036.1"/>
    </source>
</evidence>
<dbReference type="Proteomes" id="UP000887013">
    <property type="component" value="Unassembled WGS sequence"/>
</dbReference>
<comment type="caution">
    <text evidence="2">The sequence shown here is derived from an EMBL/GenBank/DDBJ whole genome shotgun (WGS) entry which is preliminary data.</text>
</comment>
<gene>
    <name evidence="2" type="ORF">NPIL_229031</name>
</gene>
<dbReference type="EMBL" id="BMAW01064601">
    <property type="protein sequence ID" value="GFT46036.1"/>
    <property type="molecule type" value="Genomic_DNA"/>
</dbReference>
<keyword evidence="3" id="KW-1185">Reference proteome</keyword>
<accession>A0A8X6P3T7</accession>
<name>A0A8X6P3T7_NEPPI</name>
<feature type="region of interest" description="Disordered" evidence="1">
    <location>
        <begin position="63"/>
        <end position="106"/>
    </location>
</feature>
<dbReference type="AlphaFoldDB" id="A0A8X6P3T7"/>
<protein>
    <submittedName>
        <fullName evidence="2">Uncharacterized protein</fullName>
    </submittedName>
</protein>
<evidence type="ECO:0000313" key="3">
    <source>
        <dbReference type="Proteomes" id="UP000887013"/>
    </source>
</evidence>
<proteinExistence type="predicted"/>
<evidence type="ECO:0000256" key="1">
    <source>
        <dbReference type="SAM" id="MobiDB-lite"/>
    </source>
</evidence>
<reference evidence="2" key="1">
    <citation type="submission" date="2020-08" db="EMBL/GenBank/DDBJ databases">
        <title>Multicomponent nature underlies the extraordinary mechanical properties of spider dragline silk.</title>
        <authorList>
            <person name="Kono N."/>
            <person name="Nakamura H."/>
            <person name="Mori M."/>
            <person name="Yoshida Y."/>
            <person name="Ohtoshi R."/>
            <person name="Malay A.D."/>
            <person name="Moran D.A.P."/>
            <person name="Tomita M."/>
            <person name="Numata K."/>
            <person name="Arakawa K."/>
        </authorList>
    </citation>
    <scope>NUCLEOTIDE SEQUENCE</scope>
</reference>
<sequence>MNTDSEEENDHGRCLKLVRLEAKIGKAIQMIENCNFLITQSVKKKEEPKIQLVTDRQNYEGLKNELTGLRPPISTCTSYETSHTEKSEHTDQVPPEPTVGSTDWSRMDEDAEPMDERVVISPTDPPRCDKSSKLVLERKLIDIEISKVIKEYMLNYLPGAVDYFPSD</sequence>
<organism evidence="2 3">
    <name type="scientific">Nephila pilipes</name>
    <name type="common">Giant wood spider</name>
    <name type="synonym">Nephila maculata</name>
    <dbReference type="NCBI Taxonomy" id="299642"/>
    <lineage>
        <taxon>Eukaryota</taxon>
        <taxon>Metazoa</taxon>
        <taxon>Ecdysozoa</taxon>
        <taxon>Arthropoda</taxon>
        <taxon>Chelicerata</taxon>
        <taxon>Arachnida</taxon>
        <taxon>Araneae</taxon>
        <taxon>Araneomorphae</taxon>
        <taxon>Entelegynae</taxon>
        <taxon>Araneoidea</taxon>
        <taxon>Nephilidae</taxon>
        <taxon>Nephila</taxon>
    </lineage>
</organism>
<feature type="compositionally biased region" description="Basic and acidic residues" evidence="1">
    <location>
        <begin position="82"/>
        <end position="91"/>
    </location>
</feature>